<accession>A0ABX4PWY5</accession>
<dbReference type="InterPro" id="IPR000073">
    <property type="entry name" value="AB_hydrolase_1"/>
</dbReference>
<dbReference type="Proteomes" id="UP000232455">
    <property type="component" value="Unassembled WGS sequence"/>
</dbReference>
<protein>
    <submittedName>
        <fullName evidence="2">Pimeloyl-ACP methyl ester carboxylesterase</fullName>
    </submittedName>
</protein>
<dbReference type="PRINTS" id="PR00111">
    <property type="entry name" value="ABHYDROLASE"/>
</dbReference>
<proteinExistence type="predicted"/>
<dbReference type="InterPro" id="IPR050228">
    <property type="entry name" value="Carboxylesterase_BioH"/>
</dbReference>
<evidence type="ECO:0000313" key="3">
    <source>
        <dbReference type="Proteomes" id="UP000232455"/>
    </source>
</evidence>
<dbReference type="PANTHER" id="PTHR43194">
    <property type="entry name" value="HYDROLASE ALPHA/BETA FOLD FAMILY"/>
    <property type="match status" value="1"/>
</dbReference>
<dbReference type="SUPFAM" id="SSF53474">
    <property type="entry name" value="alpha/beta-Hydrolases"/>
    <property type="match status" value="1"/>
</dbReference>
<sequence length="232" mass="24170">MSTSTDSSVPVLLLHGWGGTFRSSWGASHWVEAIECTGRSVIALDLPGHGQAGGSLDPYAYADLASAVRDLLPKVGIVDAIGYSLGGKVLLALALAEPDRFRRLVIAGLGSNVFKPESAGSLLAHALEQGVDAHTPAPIKALVEYALQAGNDPKAVAAVLRRPANPTIQAAQLARLYLPTLLVCGDQDAVAMPIEPLMTALPEASSVVLPGVNHLDLLSQRECRDAALAFLA</sequence>
<organism evidence="2 3">
    <name type="scientific">Pseudomonas baetica</name>
    <dbReference type="NCBI Taxonomy" id="674054"/>
    <lineage>
        <taxon>Bacteria</taxon>
        <taxon>Pseudomonadati</taxon>
        <taxon>Pseudomonadota</taxon>
        <taxon>Gammaproteobacteria</taxon>
        <taxon>Pseudomonadales</taxon>
        <taxon>Pseudomonadaceae</taxon>
        <taxon>Pseudomonas</taxon>
    </lineage>
</organism>
<evidence type="ECO:0000259" key="1">
    <source>
        <dbReference type="Pfam" id="PF12697"/>
    </source>
</evidence>
<dbReference type="Gene3D" id="3.40.50.1820">
    <property type="entry name" value="alpha/beta hydrolase"/>
    <property type="match status" value="1"/>
</dbReference>
<evidence type="ECO:0000313" key="2">
    <source>
        <dbReference type="EMBL" id="PKA68158.1"/>
    </source>
</evidence>
<dbReference type="EMBL" id="PHHE01000001">
    <property type="protein sequence ID" value="PKA68158.1"/>
    <property type="molecule type" value="Genomic_DNA"/>
</dbReference>
<gene>
    <name evidence="2" type="ORF">ATI02_0903</name>
</gene>
<reference evidence="2 3" key="1">
    <citation type="submission" date="2017-11" db="EMBL/GenBank/DDBJ databases">
        <title>Genome sequencing of a diverse group of Pseudomonas species.</title>
        <authorList>
            <person name="Loper J."/>
        </authorList>
    </citation>
    <scope>NUCLEOTIDE SEQUENCE [LARGE SCALE GENOMIC DNA]</scope>
    <source>
        <strain evidence="2 3">LMG 25716</strain>
    </source>
</reference>
<dbReference type="Pfam" id="PF12697">
    <property type="entry name" value="Abhydrolase_6"/>
    <property type="match status" value="1"/>
</dbReference>
<feature type="domain" description="AB hydrolase-1" evidence="1">
    <location>
        <begin position="11"/>
        <end position="220"/>
    </location>
</feature>
<dbReference type="InterPro" id="IPR029058">
    <property type="entry name" value="AB_hydrolase_fold"/>
</dbReference>
<name>A0ABX4PWY5_9PSED</name>
<keyword evidence="3" id="KW-1185">Reference proteome</keyword>
<comment type="caution">
    <text evidence="2">The sequence shown here is derived from an EMBL/GenBank/DDBJ whole genome shotgun (WGS) entry which is preliminary data.</text>
</comment>
<dbReference type="PANTHER" id="PTHR43194:SF2">
    <property type="entry name" value="PEROXISOMAL MEMBRANE PROTEIN LPX1"/>
    <property type="match status" value="1"/>
</dbReference>